<proteinExistence type="predicted"/>
<dbReference type="InterPro" id="IPR037523">
    <property type="entry name" value="VOC_core"/>
</dbReference>
<dbReference type="CDD" id="cd09012">
    <property type="entry name" value="VOC_like"/>
    <property type="match status" value="1"/>
</dbReference>
<keyword evidence="2" id="KW-0456">Lyase</keyword>
<dbReference type="RefSeq" id="WP_003856697.1">
    <property type="nucleotide sequence ID" value="NZ_JAAOYN010000001.1"/>
</dbReference>
<dbReference type="PANTHER" id="PTHR36503:SF2">
    <property type="entry name" value="BLR2408 PROTEIN"/>
    <property type="match status" value="1"/>
</dbReference>
<dbReference type="AlphaFoldDB" id="A0AB36IAD6"/>
<dbReference type="GO" id="GO:0016829">
    <property type="term" value="F:lyase activity"/>
    <property type="evidence" value="ECO:0007669"/>
    <property type="project" value="UniProtKB-KW"/>
</dbReference>
<accession>A0AB36IAD6</accession>
<evidence type="ECO:0000313" key="2">
    <source>
        <dbReference type="EMBL" id="OKX83013.1"/>
    </source>
</evidence>
<dbReference type="SUPFAM" id="SSF54593">
    <property type="entry name" value="Glyoxalase/Bleomycin resistance protein/Dihydroxybiphenyl dioxygenase"/>
    <property type="match status" value="1"/>
</dbReference>
<protein>
    <submittedName>
        <fullName evidence="2">Lactoylglutathione lyase</fullName>
    </submittedName>
</protein>
<dbReference type="PANTHER" id="PTHR36503">
    <property type="entry name" value="BLR2520 PROTEIN"/>
    <property type="match status" value="1"/>
</dbReference>
<dbReference type="PROSITE" id="PS51819">
    <property type="entry name" value="VOC"/>
    <property type="match status" value="1"/>
</dbReference>
<evidence type="ECO:0000259" key="1">
    <source>
        <dbReference type="PROSITE" id="PS51819"/>
    </source>
</evidence>
<organism evidence="2 3">
    <name type="scientific">Corynebacterium glutamicum</name>
    <name type="common">Brevibacterium saccharolyticum</name>
    <dbReference type="NCBI Taxonomy" id="1718"/>
    <lineage>
        <taxon>Bacteria</taxon>
        <taxon>Bacillati</taxon>
        <taxon>Actinomycetota</taxon>
        <taxon>Actinomycetes</taxon>
        <taxon>Mycobacteriales</taxon>
        <taxon>Corynebacteriaceae</taxon>
        <taxon>Corynebacterium</taxon>
    </lineage>
</organism>
<gene>
    <name evidence="2" type="ORF">AUP69_04385</name>
</gene>
<sequence length="143" mass="15955">MARLQHDMIFINLPVSDLAASKRFYAGLGFKENTVFSAEHTASFEVSDAIVVMLLETARFSDFTKRPIVEKNGPREMLNCLSVCSTEDADEFMRRAQEFGGTITRELAAEGPMYGGAFDDPDGHGWELMYFDPEALAQMMPEG</sequence>
<name>A0AB36IAD6_CORGT</name>
<dbReference type="Proteomes" id="UP000186091">
    <property type="component" value="Unassembled WGS sequence"/>
</dbReference>
<dbReference type="Pfam" id="PF00903">
    <property type="entry name" value="Glyoxalase"/>
    <property type="match status" value="1"/>
</dbReference>
<evidence type="ECO:0000313" key="3">
    <source>
        <dbReference type="Proteomes" id="UP000186091"/>
    </source>
</evidence>
<feature type="domain" description="VOC" evidence="1">
    <location>
        <begin position="3"/>
        <end position="131"/>
    </location>
</feature>
<dbReference type="InterPro" id="IPR004360">
    <property type="entry name" value="Glyas_Fos-R_dOase_dom"/>
</dbReference>
<dbReference type="Gene3D" id="3.10.180.10">
    <property type="entry name" value="2,3-Dihydroxybiphenyl 1,2-Dioxygenase, domain 1"/>
    <property type="match status" value="1"/>
</dbReference>
<dbReference type="InterPro" id="IPR029068">
    <property type="entry name" value="Glyas_Bleomycin-R_OHBP_Dase"/>
</dbReference>
<reference evidence="2 3" key="1">
    <citation type="submission" date="2015-12" db="EMBL/GenBank/DDBJ databases">
        <title>Genome sequence of Corynebacterium AS 1.542.</title>
        <authorList>
            <person name="Yang J."/>
            <person name="Yang S."/>
        </authorList>
    </citation>
    <scope>NUCLEOTIDE SEQUENCE [LARGE SCALE GENOMIC DNA]</scope>
    <source>
        <strain evidence="2 3">AS 1.542</strain>
    </source>
</reference>
<dbReference type="EMBL" id="LOQT01000013">
    <property type="protein sequence ID" value="OKX83013.1"/>
    <property type="molecule type" value="Genomic_DNA"/>
</dbReference>
<comment type="caution">
    <text evidence="2">The sequence shown here is derived from an EMBL/GenBank/DDBJ whole genome shotgun (WGS) entry which is preliminary data.</text>
</comment>